<dbReference type="EMBL" id="JABBJJ010000030">
    <property type="protein sequence ID" value="NMO15026.1"/>
    <property type="molecule type" value="Genomic_DNA"/>
</dbReference>
<name>A0A848L8Y9_9BACT</name>
<accession>A0A848L8Y9</accession>
<dbReference type="GO" id="GO:0016020">
    <property type="term" value="C:membrane"/>
    <property type="evidence" value="ECO:0007669"/>
    <property type="project" value="TreeGrafter"/>
</dbReference>
<protein>
    <submittedName>
        <fullName evidence="2">Alpha/beta fold hydrolase</fullName>
    </submittedName>
</protein>
<reference evidence="2 3" key="1">
    <citation type="submission" date="2020-04" db="EMBL/GenBank/DDBJ databases">
        <title>Draft genome of Pyxidicoccus fallax type strain.</title>
        <authorList>
            <person name="Whitworth D.E."/>
        </authorList>
    </citation>
    <scope>NUCLEOTIDE SEQUENCE [LARGE SCALE GENOMIC DNA]</scope>
    <source>
        <strain evidence="2 3">DSM 14698</strain>
    </source>
</reference>
<feature type="domain" description="AB hydrolase-1" evidence="1">
    <location>
        <begin position="37"/>
        <end position="260"/>
    </location>
</feature>
<comment type="caution">
    <text evidence="2">The sequence shown here is derived from an EMBL/GenBank/DDBJ whole genome shotgun (WGS) entry which is preliminary data.</text>
</comment>
<sequence>MSPSSRVGAVEEAVRVELPGTRYRILRGRSSGTGPVIVYLHGLGCAGSRDWPPVAHGDALDGHASIWVDLLGFGQSDKPQDFSYELTEQARLLVELLGTNVGPVALVGHSMGGTLALLVAEELISAGRPPAALLVAEPNLRAEDATGSAVAAATPVSDFIANWPRWVASMDSPHYRETVRLADPLAFHRSATSLVRVGQGLIPRLAALPVPVKGYILGERSDANTHETARQVAAAGIPIVTVPASGHGFSEDNPEGFARAIAELLRSR</sequence>
<evidence type="ECO:0000259" key="1">
    <source>
        <dbReference type="Pfam" id="PF12697"/>
    </source>
</evidence>
<proteinExistence type="predicted"/>
<evidence type="ECO:0000313" key="2">
    <source>
        <dbReference type="EMBL" id="NMO15026.1"/>
    </source>
</evidence>
<dbReference type="SUPFAM" id="SSF53474">
    <property type="entry name" value="alpha/beta-Hydrolases"/>
    <property type="match status" value="1"/>
</dbReference>
<keyword evidence="2" id="KW-0378">Hydrolase</keyword>
<dbReference type="GO" id="GO:0016787">
    <property type="term" value="F:hydrolase activity"/>
    <property type="evidence" value="ECO:0007669"/>
    <property type="project" value="UniProtKB-KW"/>
</dbReference>
<organism evidence="2 3">
    <name type="scientific">Pyxidicoccus fallax</name>
    <dbReference type="NCBI Taxonomy" id="394095"/>
    <lineage>
        <taxon>Bacteria</taxon>
        <taxon>Pseudomonadati</taxon>
        <taxon>Myxococcota</taxon>
        <taxon>Myxococcia</taxon>
        <taxon>Myxococcales</taxon>
        <taxon>Cystobacterineae</taxon>
        <taxon>Myxococcaceae</taxon>
        <taxon>Pyxidicoccus</taxon>
    </lineage>
</organism>
<dbReference type="PANTHER" id="PTHR43798">
    <property type="entry name" value="MONOACYLGLYCEROL LIPASE"/>
    <property type="match status" value="1"/>
</dbReference>
<dbReference type="AlphaFoldDB" id="A0A848L8Y9"/>
<keyword evidence="3" id="KW-1185">Reference proteome</keyword>
<dbReference type="Gene3D" id="3.40.50.1820">
    <property type="entry name" value="alpha/beta hydrolase"/>
    <property type="match status" value="1"/>
</dbReference>
<dbReference type="Pfam" id="PF12697">
    <property type="entry name" value="Abhydrolase_6"/>
    <property type="match status" value="1"/>
</dbReference>
<dbReference type="InterPro" id="IPR000073">
    <property type="entry name" value="AB_hydrolase_1"/>
</dbReference>
<dbReference type="Proteomes" id="UP000518300">
    <property type="component" value="Unassembled WGS sequence"/>
</dbReference>
<dbReference type="InterPro" id="IPR050266">
    <property type="entry name" value="AB_hydrolase_sf"/>
</dbReference>
<dbReference type="RefSeq" id="WP_169344323.1">
    <property type="nucleotide sequence ID" value="NZ_JABBJJ010000030.1"/>
</dbReference>
<dbReference type="InterPro" id="IPR029058">
    <property type="entry name" value="AB_hydrolase_fold"/>
</dbReference>
<gene>
    <name evidence="2" type="ORF">HG543_09180</name>
</gene>
<dbReference type="PANTHER" id="PTHR43798:SF33">
    <property type="entry name" value="HYDROLASE, PUTATIVE (AFU_ORTHOLOGUE AFUA_2G14860)-RELATED"/>
    <property type="match status" value="1"/>
</dbReference>
<evidence type="ECO:0000313" key="3">
    <source>
        <dbReference type="Proteomes" id="UP000518300"/>
    </source>
</evidence>
<dbReference type="PRINTS" id="PR00111">
    <property type="entry name" value="ABHYDROLASE"/>
</dbReference>